<dbReference type="CDD" id="cd00801">
    <property type="entry name" value="INT_P4_C"/>
    <property type="match status" value="1"/>
</dbReference>
<dbReference type="Pfam" id="PF22022">
    <property type="entry name" value="Phage_int_M"/>
    <property type="match status" value="1"/>
</dbReference>
<dbReference type="PANTHER" id="PTHR30629:SF2">
    <property type="entry name" value="PROPHAGE INTEGRASE INTS-RELATED"/>
    <property type="match status" value="1"/>
</dbReference>
<accession>A0A1Y5TNQ8</accession>
<dbReference type="GO" id="GO:0003677">
    <property type="term" value="F:DNA binding"/>
    <property type="evidence" value="ECO:0007669"/>
    <property type="project" value="UniProtKB-KW"/>
</dbReference>
<feature type="domain" description="Tyr recombinase" evidence="5">
    <location>
        <begin position="214"/>
        <end position="393"/>
    </location>
</feature>
<dbReference type="InterPro" id="IPR010998">
    <property type="entry name" value="Integrase_recombinase_N"/>
</dbReference>
<dbReference type="Gene3D" id="1.10.150.130">
    <property type="match status" value="1"/>
</dbReference>
<dbReference type="Pfam" id="PF13356">
    <property type="entry name" value="Arm-DNA-bind_3"/>
    <property type="match status" value="1"/>
</dbReference>
<dbReference type="GO" id="GO:0015074">
    <property type="term" value="P:DNA integration"/>
    <property type="evidence" value="ECO:0007669"/>
    <property type="project" value="UniProtKB-KW"/>
</dbReference>
<dbReference type="Gene3D" id="3.30.160.390">
    <property type="entry name" value="Integrase, DNA-binding domain"/>
    <property type="match status" value="1"/>
</dbReference>
<dbReference type="InterPro" id="IPR025166">
    <property type="entry name" value="Integrase_DNA_bind_dom"/>
</dbReference>
<evidence type="ECO:0000313" key="7">
    <source>
        <dbReference type="Proteomes" id="UP000193862"/>
    </source>
</evidence>
<evidence type="ECO:0000256" key="3">
    <source>
        <dbReference type="ARBA" id="ARBA00023125"/>
    </source>
</evidence>
<gene>
    <name evidence="6" type="primary">intA_1</name>
    <name evidence="6" type="ORF">AQS8620_03094</name>
</gene>
<dbReference type="InterPro" id="IPR002104">
    <property type="entry name" value="Integrase_catalytic"/>
</dbReference>
<dbReference type="Proteomes" id="UP000193862">
    <property type="component" value="Unassembled WGS sequence"/>
</dbReference>
<dbReference type="Pfam" id="PF00589">
    <property type="entry name" value="Phage_integrase"/>
    <property type="match status" value="1"/>
</dbReference>
<evidence type="ECO:0000256" key="4">
    <source>
        <dbReference type="ARBA" id="ARBA00023172"/>
    </source>
</evidence>
<keyword evidence="4" id="KW-0233">DNA recombination</keyword>
<evidence type="ECO:0000313" key="6">
    <source>
        <dbReference type="EMBL" id="SLN66450.1"/>
    </source>
</evidence>
<dbReference type="AlphaFoldDB" id="A0A1Y5TNQ8"/>
<evidence type="ECO:0000259" key="5">
    <source>
        <dbReference type="PROSITE" id="PS51898"/>
    </source>
</evidence>
<name>A0A1Y5TNQ8_9RHOB</name>
<keyword evidence="3" id="KW-0238">DNA-binding</keyword>
<dbReference type="EMBL" id="FWFS01000012">
    <property type="protein sequence ID" value="SLN66450.1"/>
    <property type="molecule type" value="Genomic_DNA"/>
</dbReference>
<dbReference type="InterPro" id="IPR013762">
    <property type="entry name" value="Integrase-like_cat_sf"/>
</dbReference>
<dbReference type="GO" id="GO:0006310">
    <property type="term" value="P:DNA recombination"/>
    <property type="evidence" value="ECO:0007669"/>
    <property type="project" value="UniProtKB-KW"/>
</dbReference>
<evidence type="ECO:0000256" key="1">
    <source>
        <dbReference type="ARBA" id="ARBA00008857"/>
    </source>
</evidence>
<comment type="similarity">
    <text evidence="1">Belongs to the 'phage' integrase family.</text>
</comment>
<dbReference type="PROSITE" id="PS51898">
    <property type="entry name" value="TYR_RECOMBINASE"/>
    <property type="match status" value="1"/>
</dbReference>
<keyword evidence="2" id="KW-0229">DNA integration</keyword>
<dbReference type="InterPro" id="IPR053876">
    <property type="entry name" value="Phage_int_M"/>
</dbReference>
<protein>
    <submittedName>
        <fullName evidence="6">Prophage CP4-57 integrase</fullName>
    </submittedName>
</protein>
<dbReference type="Gene3D" id="1.10.443.10">
    <property type="entry name" value="Intergrase catalytic core"/>
    <property type="match status" value="1"/>
</dbReference>
<sequence length="393" mass="43406">MISDAKARKLKAGDKPLAVGGVPGLYLHPSARAGNGKFTLRFVSPATGKRRDMGLGTYPETGLARARQIASEARAQIANGIDPIAQRDLAKLAAASTLQTPTFEEAARRVHATLAPGYRNAKHSAQWITTLETYVFPAIGNRQVDTLYPADFAQLLRPIWLEKSETAGRVKQRCDRVMTWCIAHRFAQMNPVSAVDALLPKQRGKRDRVTHHPAVPWRQLPAVAEQLFAPTRPSAGRDALLFLILTAARSGEVRGAQWDEFDLEGGIWTVPAARMKAQQIHRVPLSAQALEILGRRAELSLGGVWVFSSNGRKPLSDMTLTKLLRDAKIESDSDGRTATAHGFRSSFRDWASENNYPRALAHTIHNATEAAYHRTDQLERRAPMMQAWGDFVV</sequence>
<reference evidence="6 7" key="1">
    <citation type="submission" date="2017-03" db="EMBL/GenBank/DDBJ databases">
        <authorList>
            <person name="Afonso C.L."/>
            <person name="Miller P.J."/>
            <person name="Scott M.A."/>
            <person name="Spackman E."/>
            <person name="Goraichik I."/>
            <person name="Dimitrov K.M."/>
            <person name="Suarez D.L."/>
            <person name="Swayne D.E."/>
        </authorList>
    </citation>
    <scope>NUCLEOTIDE SEQUENCE [LARGE SCALE GENOMIC DNA]</scope>
    <source>
        <strain evidence="6 7">CECT 8620</strain>
    </source>
</reference>
<organism evidence="6 7">
    <name type="scientific">Aquimixticola soesokkakensis</name>
    <dbReference type="NCBI Taxonomy" id="1519096"/>
    <lineage>
        <taxon>Bacteria</taxon>
        <taxon>Pseudomonadati</taxon>
        <taxon>Pseudomonadota</taxon>
        <taxon>Alphaproteobacteria</taxon>
        <taxon>Rhodobacterales</taxon>
        <taxon>Paracoccaceae</taxon>
        <taxon>Aquimixticola</taxon>
    </lineage>
</organism>
<dbReference type="InterPro" id="IPR038488">
    <property type="entry name" value="Integrase_DNA-bd_sf"/>
</dbReference>
<keyword evidence="7" id="KW-1185">Reference proteome</keyword>
<dbReference type="InterPro" id="IPR050808">
    <property type="entry name" value="Phage_Integrase"/>
</dbReference>
<dbReference type="OrthoDB" id="9795573at2"/>
<dbReference type="SUPFAM" id="SSF56349">
    <property type="entry name" value="DNA breaking-rejoining enzymes"/>
    <property type="match status" value="1"/>
</dbReference>
<evidence type="ECO:0000256" key="2">
    <source>
        <dbReference type="ARBA" id="ARBA00022908"/>
    </source>
</evidence>
<dbReference type="RefSeq" id="WP_085837881.1">
    <property type="nucleotide sequence ID" value="NZ_FWFS01000012.1"/>
</dbReference>
<dbReference type="InterPro" id="IPR011010">
    <property type="entry name" value="DNA_brk_join_enz"/>
</dbReference>
<dbReference type="PANTHER" id="PTHR30629">
    <property type="entry name" value="PROPHAGE INTEGRASE"/>
    <property type="match status" value="1"/>
</dbReference>
<proteinExistence type="inferred from homology"/>